<proteinExistence type="predicted"/>
<dbReference type="Proteomes" id="UP000821865">
    <property type="component" value="Chromosome 1"/>
</dbReference>
<comment type="caution">
    <text evidence="1">The sequence shown here is derived from an EMBL/GenBank/DDBJ whole genome shotgun (WGS) entry which is preliminary data.</text>
</comment>
<gene>
    <name evidence="1" type="ORF">HPB49_016812</name>
</gene>
<name>A0ACB8E1K1_DERSI</name>
<sequence>MFEPPRNREPPFFCNLLCPEARSEDLPALVSRSEKFLAELQVSEEMVNYVESSTRMQSRFPKWYAYRAGRITASVMKSVCCTSTDTPSVSLIKRICYPDKQKFSTSATAWGLRHEADALCSYTRERKDRLQDRRLAQPTKTILGSKPRCLGAVHMLR</sequence>
<organism evidence="1 2">
    <name type="scientific">Dermacentor silvarum</name>
    <name type="common">Tick</name>
    <dbReference type="NCBI Taxonomy" id="543639"/>
    <lineage>
        <taxon>Eukaryota</taxon>
        <taxon>Metazoa</taxon>
        <taxon>Ecdysozoa</taxon>
        <taxon>Arthropoda</taxon>
        <taxon>Chelicerata</taxon>
        <taxon>Arachnida</taxon>
        <taxon>Acari</taxon>
        <taxon>Parasitiformes</taxon>
        <taxon>Ixodida</taxon>
        <taxon>Ixodoidea</taxon>
        <taxon>Ixodidae</taxon>
        <taxon>Rhipicephalinae</taxon>
        <taxon>Dermacentor</taxon>
    </lineage>
</organism>
<reference evidence="1" key="1">
    <citation type="submission" date="2020-05" db="EMBL/GenBank/DDBJ databases">
        <title>Large-scale comparative analyses of tick genomes elucidate their genetic diversity and vector capacities.</title>
        <authorList>
            <person name="Jia N."/>
            <person name="Wang J."/>
            <person name="Shi W."/>
            <person name="Du L."/>
            <person name="Sun Y."/>
            <person name="Zhan W."/>
            <person name="Jiang J."/>
            <person name="Wang Q."/>
            <person name="Zhang B."/>
            <person name="Ji P."/>
            <person name="Sakyi L.B."/>
            <person name="Cui X."/>
            <person name="Yuan T."/>
            <person name="Jiang B."/>
            <person name="Yang W."/>
            <person name="Lam T.T.-Y."/>
            <person name="Chang Q."/>
            <person name="Ding S."/>
            <person name="Wang X."/>
            <person name="Zhu J."/>
            <person name="Ruan X."/>
            <person name="Zhao L."/>
            <person name="Wei J."/>
            <person name="Que T."/>
            <person name="Du C."/>
            <person name="Cheng J."/>
            <person name="Dai P."/>
            <person name="Han X."/>
            <person name="Huang E."/>
            <person name="Gao Y."/>
            <person name="Liu J."/>
            <person name="Shao H."/>
            <person name="Ye R."/>
            <person name="Li L."/>
            <person name="Wei W."/>
            <person name="Wang X."/>
            <person name="Wang C."/>
            <person name="Yang T."/>
            <person name="Huo Q."/>
            <person name="Li W."/>
            <person name="Guo W."/>
            <person name="Chen H."/>
            <person name="Zhou L."/>
            <person name="Ni X."/>
            <person name="Tian J."/>
            <person name="Zhou Y."/>
            <person name="Sheng Y."/>
            <person name="Liu T."/>
            <person name="Pan Y."/>
            <person name="Xia L."/>
            <person name="Li J."/>
            <person name="Zhao F."/>
            <person name="Cao W."/>
        </authorList>
    </citation>
    <scope>NUCLEOTIDE SEQUENCE</scope>
    <source>
        <strain evidence="1">Dsil-2018</strain>
    </source>
</reference>
<accession>A0ACB8E1K1</accession>
<keyword evidence="2" id="KW-1185">Reference proteome</keyword>
<protein>
    <submittedName>
        <fullName evidence="1">Uncharacterized protein</fullName>
    </submittedName>
</protein>
<evidence type="ECO:0000313" key="1">
    <source>
        <dbReference type="EMBL" id="KAH7980513.1"/>
    </source>
</evidence>
<dbReference type="EMBL" id="CM023470">
    <property type="protein sequence ID" value="KAH7980513.1"/>
    <property type="molecule type" value="Genomic_DNA"/>
</dbReference>
<evidence type="ECO:0000313" key="2">
    <source>
        <dbReference type="Proteomes" id="UP000821865"/>
    </source>
</evidence>